<dbReference type="AlphaFoldDB" id="A0A6A3LXK6"/>
<feature type="compositionally biased region" description="Polar residues" evidence="1">
    <location>
        <begin position="44"/>
        <end position="71"/>
    </location>
</feature>
<reference evidence="5 7" key="1">
    <citation type="submission" date="2018-09" db="EMBL/GenBank/DDBJ databases">
        <title>Genomic investigation of the strawberry pathogen Phytophthora fragariae indicates pathogenicity is determined by transcriptional variation in three key races.</title>
        <authorList>
            <person name="Adams T.M."/>
            <person name="Armitage A.D."/>
            <person name="Sobczyk M.K."/>
            <person name="Bates H.J."/>
            <person name="Dunwell J.M."/>
            <person name="Nellist C.F."/>
            <person name="Harrison R.J."/>
        </authorList>
    </citation>
    <scope>NUCLEOTIDE SEQUENCE [LARGE SCALE GENOMIC DNA]</scope>
    <source>
        <strain evidence="3 5">SCRP249</strain>
        <strain evidence="2 7">SCRP324</strain>
        <strain evidence="4 6">SCRP333</strain>
    </source>
</reference>
<evidence type="ECO:0000313" key="2">
    <source>
        <dbReference type="EMBL" id="KAE9024046.1"/>
    </source>
</evidence>
<evidence type="ECO:0000313" key="3">
    <source>
        <dbReference type="EMBL" id="KAE9030149.1"/>
    </source>
</evidence>
<protein>
    <submittedName>
        <fullName evidence="2">Uncharacterized protein</fullName>
    </submittedName>
</protein>
<evidence type="ECO:0000313" key="7">
    <source>
        <dbReference type="Proteomes" id="UP000435112"/>
    </source>
</evidence>
<name>A0A6A3LXK6_9STRA</name>
<evidence type="ECO:0000313" key="5">
    <source>
        <dbReference type="Proteomes" id="UP000429607"/>
    </source>
</evidence>
<dbReference type="EMBL" id="QXFU01000696">
    <property type="protein sequence ID" value="KAE9024046.1"/>
    <property type="molecule type" value="Genomic_DNA"/>
</dbReference>
<dbReference type="OrthoDB" id="10281319at2759"/>
<comment type="caution">
    <text evidence="2">The sequence shown here is derived from an EMBL/GenBank/DDBJ whole genome shotgun (WGS) entry which is preliminary data.</text>
</comment>
<dbReference type="Proteomes" id="UP000429607">
    <property type="component" value="Unassembled WGS sequence"/>
</dbReference>
<proteinExistence type="predicted"/>
<organism evidence="2 7">
    <name type="scientific">Phytophthora rubi</name>
    <dbReference type="NCBI Taxonomy" id="129364"/>
    <lineage>
        <taxon>Eukaryota</taxon>
        <taxon>Sar</taxon>
        <taxon>Stramenopiles</taxon>
        <taxon>Oomycota</taxon>
        <taxon>Peronosporomycetes</taxon>
        <taxon>Peronosporales</taxon>
        <taxon>Peronosporaceae</taxon>
        <taxon>Phytophthora</taxon>
    </lineage>
</organism>
<gene>
    <name evidence="3" type="ORF">PR001_g11335</name>
    <name evidence="2" type="ORF">PR002_g11549</name>
    <name evidence="4" type="ORF">PR003_g11952</name>
</gene>
<sequence length="125" mass="13300">MYCVVTVKRCAAAAGLVVPNAALALTRRCRRGWFGVFGQPGGWNSSGRVRSDPNRASTGESMGLTCRSSSGGEAVHGVRRSLEALSGLHCSDAPDRAHCEVRRARTRRNVGIVDAATEPPSHAPW</sequence>
<evidence type="ECO:0000256" key="1">
    <source>
        <dbReference type="SAM" id="MobiDB-lite"/>
    </source>
</evidence>
<evidence type="ECO:0000313" key="4">
    <source>
        <dbReference type="EMBL" id="KAE9337563.1"/>
    </source>
</evidence>
<feature type="region of interest" description="Disordered" evidence="1">
    <location>
        <begin position="44"/>
        <end position="72"/>
    </location>
</feature>
<dbReference type="EMBL" id="QXFV01000694">
    <property type="protein sequence ID" value="KAE9030149.1"/>
    <property type="molecule type" value="Genomic_DNA"/>
</dbReference>
<accession>A0A6A3LXK6</accession>
<dbReference type="Proteomes" id="UP000434957">
    <property type="component" value="Unassembled WGS sequence"/>
</dbReference>
<dbReference type="EMBL" id="QXFT01000701">
    <property type="protein sequence ID" value="KAE9337563.1"/>
    <property type="molecule type" value="Genomic_DNA"/>
</dbReference>
<keyword evidence="6" id="KW-1185">Reference proteome</keyword>
<dbReference type="Proteomes" id="UP000435112">
    <property type="component" value="Unassembled WGS sequence"/>
</dbReference>
<evidence type="ECO:0000313" key="6">
    <source>
        <dbReference type="Proteomes" id="UP000434957"/>
    </source>
</evidence>